<dbReference type="RefSeq" id="WP_200131355.1">
    <property type="nucleotide sequence ID" value="NZ_JAEHOI010000002.1"/>
</dbReference>
<dbReference type="PROSITE" id="PS51257">
    <property type="entry name" value="PROKAR_LIPOPROTEIN"/>
    <property type="match status" value="1"/>
</dbReference>
<name>A0A934UW14_9MICO</name>
<protein>
    <submittedName>
        <fullName evidence="3">Uncharacterized protein</fullName>
    </submittedName>
</protein>
<keyword evidence="4" id="KW-1185">Reference proteome</keyword>
<proteinExistence type="predicted"/>
<reference evidence="3" key="1">
    <citation type="submission" date="2020-12" db="EMBL/GenBank/DDBJ databases">
        <title>Leucobacter sp. CAS2, isolated from Chromium sludge.</title>
        <authorList>
            <person name="Xu Z."/>
        </authorList>
    </citation>
    <scope>NUCLEOTIDE SEQUENCE</scope>
    <source>
        <strain evidence="3">CSA2</strain>
    </source>
</reference>
<feature type="signal peptide" evidence="2">
    <location>
        <begin position="1"/>
        <end position="31"/>
    </location>
</feature>
<comment type="caution">
    <text evidence="3">The sequence shown here is derived from an EMBL/GenBank/DDBJ whole genome shotgun (WGS) entry which is preliminary data.</text>
</comment>
<organism evidence="3 4">
    <name type="scientific">Leucobacter edaphi</name>
    <dbReference type="NCBI Taxonomy" id="2796472"/>
    <lineage>
        <taxon>Bacteria</taxon>
        <taxon>Bacillati</taxon>
        <taxon>Actinomycetota</taxon>
        <taxon>Actinomycetes</taxon>
        <taxon>Micrococcales</taxon>
        <taxon>Microbacteriaceae</taxon>
        <taxon>Leucobacter</taxon>
    </lineage>
</organism>
<evidence type="ECO:0000313" key="3">
    <source>
        <dbReference type="EMBL" id="MBK0421174.1"/>
    </source>
</evidence>
<sequence>MIRHRRHRSVAMGVGALVLACALLISPALSAAPAQAASGSEECQPAKPAPSAQPAANTPAKPEAPEQPVPATLVTPEAPRLSEVDCGTAPEVIVPTVAGVIYERTAQGDRVTITATPERGYAFPSGAATSWTLTVAATPCACTPTPIDWEDSEAFDLSFTVTQLNDGNSRWTIAGVPSGWAQSGAVFNFEYSDMFYEQLKWEVPFGTPFPDGLTAAWTSFIHTERTSGNGTYAGGLLHGDFKLEDPRIDVKRQEVEALEMNKVKYERDDLSFWTGTRTAQQVLDLSVTAPVNSCGALETRQYRYAAGYSLT</sequence>
<evidence type="ECO:0000313" key="4">
    <source>
        <dbReference type="Proteomes" id="UP000618733"/>
    </source>
</evidence>
<evidence type="ECO:0000256" key="1">
    <source>
        <dbReference type="SAM" id="MobiDB-lite"/>
    </source>
</evidence>
<dbReference type="Proteomes" id="UP000618733">
    <property type="component" value="Unassembled WGS sequence"/>
</dbReference>
<gene>
    <name evidence="3" type="ORF">JD292_03640</name>
</gene>
<keyword evidence="2" id="KW-0732">Signal</keyword>
<feature type="compositionally biased region" description="Low complexity" evidence="1">
    <location>
        <begin position="40"/>
        <end position="56"/>
    </location>
</feature>
<evidence type="ECO:0000256" key="2">
    <source>
        <dbReference type="SAM" id="SignalP"/>
    </source>
</evidence>
<accession>A0A934UW14</accession>
<dbReference type="AlphaFoldDB" id="A0A934UW14"/>
<dbReference type="EMBL" id="JAEHOI010000002">
    <property type="protein sequence ID" value="MBK0421174.1"/>
    <property type="molecule type" value="Genomic_DNA"/>
</dbReference>
<feature type="chain" id="PRO_5039302120" evidence="2">
    <location>
        <begin position="32"/>
        <end position="311"/>
    </location>
</feature>
<feature type="region of interest" description="Disordered" evidence="1">
    <location>
        <begin position="40"/>
        <end position="70"/>
    </location>
</feature>